<dbReference type="InterPro" id="IPR036388">
    <property type="entry name" value="WH-like_DNA-bd_sf"/>
</dbReference>
<dbReference type="GO" id="GO:0003700">
    <property type="term" value="F:DNA-binding transcription factor activity"/>
    <property type="evidence" value="ECO:0007669"/>
    <property type="project" value="InterPro"/>
</dbReference>
<evidence type="ECO:0000313" key="6">
    <source>
        <dbReference type="Proteomes" id="UP000744769"/>
    </source>
</evidence>
<dbReference type="CDD" id="cd07377">
    <property type="entry name" value="WHTH_GntR"/>
    <property type="match status" value="1"/>
</dbReference>
<name>A0A967B679_9MICO</name>
<evidence type="ECO:0000259" key="4">
    <source>
        <dbReference type="PROSITE" id="PS50949"/>
    </source>
</evidence>
<dbReference type="PROSITE" id="PS50949">
    <property type="entry name" value="HTH_GNTR"/>
    <property type="match status" value="1"/>
</dbReference>
<dbReference type="PANTHER" id="PTHR43537">
    <property type="entry name" value="TRANSCRIPTIONAL REGULATOR, GNTR FAMILY"/>
    <property type="match status" value="1"/>
</dbReference>
<dbReference type="EMBL" id="JAAOIV010000008">
    <property type="protein sequence ID" value="NHN56337.1"/>
    <property type="molecule type" value="Genomic_DNA"/>
</dbReference>
<accession>A0A967B679</accession>
<dbReference type="SUPFAM" id="SSF48008">
    <property type="entry name" value="GntR ligand-binding domain-like"/>
    <property type="match status" value="1"/>
</dbReference>
<evidence type="ECO:0000256" key="2">
    <source>
        <dbReference type="ARBA" id="ARBA00023125"/>
    </source>
</evidence>
<dbReference type="Pfam" id="PF07729">
    <property type="entry name" value="FCD"/>
    <property type="match status" value="1"/>
</dbReference>
<dbReference type="Proteomes" id="UP000744769">
    <property type="component" value="Unassembled WGS sequence"/>
</dbReference>
<dbReference type="SMART" id="SM00895">
    <property type="entry name" value="FCD"/>
    <property type="match status" value="1"/>
</dbReference>
<keyword evidence="2" id="KW-0238">DNA-binding</keyword>
<protein>
    <submittedName>
        <fullName evidence="5">GntR family transcriptional regulator</fullName>
    </submittedName>
</protein>
<keyword evidence="6" id="KW-1185">Reference proteome</keyword>
<organism evidence="5 6">
    <name type="scientific">Metallococcus carri</name>
    <dbReference type="NCBI Taxonomy" id="1656884"/>
    <lineage>
        <taxon>Bacteria</taxon>
        <taxon>Bacillati</taxon>
        <taxon>Actinomycetota</taxon>
        <taxon>Actinomycetes</taxon>
        <taxon>Micrococcales</taxon>
        <taxon>Dermacoccaceae</taxon>
        <taxon>Metallococcus</taxon>
    </lineage>
</organism>
<keyword evidence="1" id="KW-0805">Transcription regulation</keyword>
<dbReference type="InterPro" id="IPR011711">
    <property type="entry name" value="GntR_C"/>
</dbReference>
<dbReference type="InterPro" id="IPR000524">
    <property type="entry name" value="Tscrpt_reg_HTH_GntR"/>
</dbReference>
<dbReference type="PANTHER" id="PTHR43537:SF45">
    <property type="entry name" value="GNTR FAMILY REGULATORY PROTEIN"/>
    <property type="match status" value="1"/>
</dbReference>
<dbReference type="Gene3D" id="1.10.10.10">
    <property type="entry name" value="Winged helix-like DNA-binding domain superfamily/Winged helix DNA-binding domain"/>
    <property type="match status" value="1"/>
</dbReference>
<dbReference type="Pfam" id="PF00392">
    <property type="entry name" value="GntR"/>
    <property type="match status" value="1"/>
</dbReference>
<keyword evidence="3" id="KW-0804">Transcription</keyword>
<feature type="domain" description="HTH gntR-type" evidence="4">
    <location>
        <begin position="3"/>
        <end position="70"/>
    </location>
</feature>
<dbReference type="SUPFAM" id="SSF46785">
    <property type="entry name" value="Winged helix' DNA-binding domain"/>
    <property type="match status" value="1"/>
</dbReference>
<dbReference type="InterPro" id="IPR008920">
    <property type="entry name" value="TF_FadR/GntR_C"/>
</dbReference>
<sequence length="227" mass="25274">MAQPAVGSVVETLRQRILDGAMAPGDRLDEVRLGGELEVSRNTLREAFRVLEHEHVIEHRPHRGVFVRRLTAREAREVYAMRRLVEPGALREAAVRRLAAQQLPTAEQGPFERAWERAVSEVVRAVGQGQSGVRAGDFGAVGTANGRFHLAVAALSGNDVIVRTVRQLLTEMRLLFLVADSARDVHARYVEDNRRIADLIVAGELVRASVAMEDYLFRAERHLLSDC</sequence>
<evidence type="ECO:0000256" key="1">
    <source>
        <dbReference type="ARBA" id="ARBA00023015"/>
    </source>
</evidence>
<comment type="caution">
    <text evidence="5">The sequence shown here is derived from an EMBL/GenBank/DDBJ whole genome shotgun (WGS) entry which is preliminary data.</text>
</comment>
<dbReference type="SMART" id="SM00345">
    <property type="entry name" value="HTH_GNTR"/>
    <property type="match status" value="1"/>
</dbReference>
<gene>
    <name evidence="5" type="ORF">G9U51_11170</name>
</gene>
<dbReference type="GO" id="GO:0003677">
    <property type="term" value="F:DNA binding"/>
    <property type="evidence" value="ECO:0007669"/>
    <property type="project" value="UniProtKB-KW"/>
</dbReference>
<dbReference type="Gene3D" id="1.20.120.530">
    <property type="entry name" value="GntR ligand-binding domain-like"/>
    <property type="match status" value="1"/>
</dbReference>
<evidence type="ECO:0000256" key="3">
    <source>
        <dbReference type="ARBA" id="ARBA00023163"/>
    </source>
</evidence>
<dbReference type="RefSeq" id="WP_166197012.1">
    <property type="nucleotide sequence ID" value="NZ_JAAOIV010000008.1"/>
</dbReference>
<dbReference type="InterPro" id="IPR036390">
    <property type="entry name" value="WH_DNA-bd_sf"/>
</dbReference>
<proteinExistence type="predicted"/>
<evidence type="ECO:0000313" key="5">
    <source>
        <dbReference type="EMBL" id="NHN56337.1"/>
    </source>
</evidence>
<reference evidence="5" key="1">
    <citation type="submission" date="2020-03" db="EMBL/GenBank/DDBJ databases">
        <title>Draft sequencing of Calidifontibacter sp. DB0510.</title>
        <authorList>
            <person name="Kim D.-U."/>
        </authorList>
    </citation>
    <scope>NUCLEOTIDE SEQUENCE</scope>
    <source>
        <strain evidence="5">DB0510</strain>
    </source>
</reference>
<dbReference type="AlphaFoldDB" id="A0A967B679"/>